<sequence>TQNNRVLIYNQIPTTNGAAADMVLGAPNFTTVVQPDLTQQSTSATASNMLNPVSATSDGVRLYVTDLGYNRVLIWNSIPTSNGAAADLVVGQPDMNSSIANNAFSGKPATSSTDTTNKETPVLCSVSSGKDPAGNPTYPPSCSATLNFPRFALSDGTRLFLADGGNDRVLVFKQVPTTNGQSADFVLGQIGANVDQASDASDSLRTPMSLAWDGTNLYVSDTFNRRITVYSAGANAIPYQGVRNAASLNIYALGNVALSNTITANDSVTITICSPPAANANTTGCISPSATNASTSGLTVGTDYTYKIKTNDTFEVIVNALVTAINAGNGDPNVVAAPNLVTQTVLLAARQAGPGGNQIAYTASVSTGATIAATAAGGTLTGGGDAAKVSAGTVVSIIANPGSTLAS</sequence>
<dbReference type="Proteomes" id="UP000567293">
    <property type="component" value="Unassembled WGS sequence"/>
</dbReference>
<dbReference type="Gene3D" id="2.120.10.30">
    <property type="entry name" value="TolB, C-terminal domain"/>
    <property type="match status" value="1"/>
</dbReference>
<keyword evidence="3" id="KW-1185">Reference proteome</keyword>
<evidence type="ECO:0000313" key="3">
    <source>
        <dbReference type="Proteomes" id="UP000567293"/>
    </source>
</evidence>
<evidence type="ECO:0000313" key="2">
    <source>
        <dbReference type="EMBL" id="MBA0084445.1"/>
    </source>
</evidence>
<reference evidence="2" key="1">
    <citation type="submission" date="2020-06" db="EMBL/GenBank/DDBJ databases">
        <title>Legume-microbial interactions unlock mineral nutrients during tropical forest succession.</title>
        <authorList>
            <person name="Epihov D.Z."/>
        </authorList>
    </citation>
    <scope>NUCLEOTIDE SEQUENCE [LARGE SCALE GENOMIC DNA]</scope>
    <source>
        <strain evidence="2">Pan2503</strain>
    </source>
</reference>
<feature type="compositionally biased region" description="Polar residues" evidence="1">
    <location>
        <begin position="101"/>
        <end position="119"/>
    </location>
</feature>
<dbReference type="InterPro" id="IPR011042">
    <property type="entry name" value="6-blade_b-propeller_TolB-like"/>
</dbReference>
<accession>A0A7V8NNS6</accession>
<evidence type="ECO:0008006" key="4">
    <source>
        <dbReference type="Google" id="ProtNLM"/>
    </source>
</evidence>
<feature type="non-terminal residue" evidence="2">
    <location>
        <position position="407"/>
    </location>
</feature>
<dbReference type="EMBL" id="JACDQQ010000545">
    <property type="protein sequence ID" value="MBA0084445.1"/>
    <property type="molecule type" value="Genomic_DNA"/>
</dbReference>
<feature type="region of interest" description="Disordered" evidence="1">
    <location>
        <begin position="101"/>
        <end position="121"/>
    </location>
</feature>
<feature type="non-terminal residue" evidence="2">
    <location>
        <position position="1"/>
    </location>
</feature>
<evidence type="ECO:0000256" key="1">
    <source>
        <dbReference type="SAM" id="MobiDB-lite"/>
    </source>
</evidence>
<dbReference type="SUPFAM" id="SSF63825">
    <property type="entry name" value="YWTD domain"/>
    <property type="match status" value="1"/>
</dbReference>
<protein>
    <recommendedName>
        <fullName evidence="4">NHL repeat containing protein</fullName>
    </recommendedName>
</protein>
<comment type="caution">
    <text evidence="2">The sequence shown here is derived from an EMBL/GenBank/DDBJ whole genome shotgun (WGS) entry which is preliminary data.</text>
</comment>
<name>A0A7V8NNS6_9BACT</name>
<dbReference type="AlphaFoldDB" id="A0A7V8NNS6"/>
<proteinExistence type="predicted"/>
<organism evidence="2 3">
    <name type="scientific">Candidatus Acidiferrum panamense</name>
    <dbReference type="NCBI Taxonomy" id="2741543"/>
    <lineage>
        <taxon>Bacteria</taxon>
        <taxon>Pseudomonadati</taxon>
        <taxon>Acidobacteriota</taxon>
        <taxon>Terriglobia</taxon>
        <taxon>Candidatus Acidiferrales</taxon>
        <taxon>Candidatus Acidiferrum</taxon>
    </lineage>
</organism>
<gene>
    <name evidence="2" type="ORF">HRJ53_05580</name>
</gene>